<dbReference type="KEGG" id="surl:BI350_04655"/>
<keyword evidence="5" id="KW-0479">Metal-binding</keyword>
<reference evidence="11 12" key="1">
    <citation type="submission" date="2016-09" db="EMBL/GenBank/DDBJ databases">
        <title>Complete genome sequence of the Lysinibacillus sphaericus LMG 22257, a specie of Bacillus with ureolytic activity that can effectively biodeposit calcium carbonate.</title>
        <authorList>
            <person name="Yan W."/>
        </authorList>
    </citation>
    <scope>NUCLEOTIDE SEQUENCE [LARGE SCALE GENOMIC DNA]</scope>
    <source>
        <strain evidence="11 12">LMG 22257</strain>
    </source>
</reference>
<name>A0A1D8JDX8_9BACL</name>
<dbReference type="PROSITE" id="PS00198">
    <property type="entry name" value="4FE4S_FER_1"/>
    <property type="match status" value="1"/>
</dbReference>
<evidence type="ECO:0000256" key="7">
    <source>
        <dbReference type="ARBA" id="ARBA00022982"/>
    </source>
</evidence>
<evidence type="ECO:0000256" key="1">
    <source>
        <dbReference type="ARBA" id="ARBA00001966"/>
    </source>
</evidence>
<dbReference type="Pfam" id="PF13247">
    <property type="entry name" value="Fer4_11"/>
    <property type="match status" value="1"/>
</dbReference>
<evidence type="ECO:0000259" key="10">
    <source>
        <dbReference type="PROSITE" id="PS51379"/>
    </source>
</evidence>
<dbReference type="PANTHER" id="PTHR43177">
    <property type="entry name" value="PROTEIN NRFC"/>
    <property type="match status" value="1"/>
</dbReference>
<dbReference type="InterPro" id="IPR017896">
    <property type="entry name" value="4Fe4S_Fe-S-bd"/>
</dbReference>
<dbReference type="GO" id="GO:0046872">
    <property type="term" value="F:metal ion binding"/>
    <property type="evidence" value="ECO:0007669"/>
    <property type="project" value="UniProtKB-KW"/>
</dbReference>
<dbReference type="CDD" id="cd16371">
    <property type="entry name" value="DMSOR_beta_like"/>
    <property type="match status" value="1"/>
</dbReference>
<comment type="cofactor">
    <cofactor evidence="1">
        <name>[4Fe-4S] cluster</name>
        <dbReference type="ChEBI" id="CHEBI:49883"/>
    </cofactor>
</comment>
<evidence type="ECO:0000256" key="8">
    <source>
        <dbReference type="ARBA" id="ARBA00023004"/>
    </source>
</evidence>
<evidence type="ECO:0000256" key="9">
    <source>
        <dbReference type="ARBA" id="ARBA00023014"/>
    </source>
</evidence>
<dbReference type="InterPro" id="IPR050954">
    <property type="entry name" value="ET_IronSulfur_Cluster-Binding"/>
</dbReference>
<keyword evidence="7" id="KW-0249">Electron transport</keyword>
<keyword evidence="9" id="KW-0411">Iron-sulfur</keyword>
<dbReference type="Gene3D" id="3.30.70.20">
    <property type="match status" value="2"/>
</dbReference>
<accession>A0A1D8JDX8</accession>
<keyword evidence="8" id="KW-0408">Iron</keyword>
<keyword evidence="3" id="KW-0813">Transport</keyword>
<feature type="domain" description="4Fe-4S ferredoxin-type" evidence="10">
    <location>
        <begin position="4"/>
        <end position="34"/>
    </location>
</feature>
<dbReference type="PANTHER" id="PTHR43177:SF5">
    <property type="entry name" value="ANAEROBIC DIMETHYL SULFOXIDE REDUCTASE CHAIN B-RELATED"/>
    <property type="match status" value="1"/>
</dbReference>
<proteinExistence type="predicted"/>
<dbReference type="GO" id="GO:0051539">
    <property type="term" value="F:4 iron, 4 sulfur cluster binding"/>
    <property type="evidence" value="ECO:0007669"/>
    <property type="project" value="UniProtKB-KW"/>
</dbReference>
<dbReference type="PROSITE" id="PS51379">
    <property type="entry name" value="4FE4S_FER_2"/>
    <property type="match status" value="2"/>
</dbReference>
<organism evidence="11 12">
    <name type="scientific">Sporosarcina ureilytica</name>
    <dbReference type="NCBI Taxonomy" id="298596"/>
    <lineage>
        <taxon>Bacteria</taxon>
        <taxon>Bacillati</taxon>
        <taxon>Bacillota</taxon>
        <taxon>Bacilli</taxon>
        <taxon>Bacillales</taxon>
        <taxon>Caryophanaceae</taxon>
        <taxon>Sporosarcina</taxon>
    </lineage>
</organism>
<keyword evidence="6" id="KW-0677">Repeat</keyword>
<dbReference type="EMBL" id="CP017560">
    <property type="protein sequence ID" value="AOV06927.1"/>
    <property type="molecule type" value="Genomic_DNA"/>
</dbReference>
<keyword evidence="4" id="KW-0004">4Fe-4S</keyword>
<keyword evidence="12" id="KW-1185">Reference proteome</keyword>
<feature type="domain" description="4Fe-4S ferredoxin-type" evidence="10">
    <location>
        <begin position="82"/>
        <end position="111"/>
    </location>
</feature>
<sequence>MTQIGFFIDVTKCIGCKTCVVACKDKNNLEVGRNFRRVYSFEEGVFPNPSLSHVSLSCNHCDVPTCIPNCPTTAIFKRAEDGAVLIDHDKCVGCRYCEWNCPYEAPQFNEQLGKMTKCDTCFDLRDAGEEPVCVTSCPLRAIEFGPITELRKKYGTVSEIKGMPSASITQPNLVMKIK</sequence>
<evidence type="ECO:0000256" key="2">
    <source>
        <dbReference type="ARBA" id="ARBA00003584"/>
    </source>
</evidence>
<evidence type="ECO:0000256" key="6">
    <source>
        <dbReference type="ARBA" id="ARBA00022737"/>
    </source>
</evidence>
<dbReference type="InterPro" id="IPR017900">
    <property type="entry name" value="4Fe4S_Fe_S_CS"/>
</dbReference>
<dbReference type="NCBIfam" id="TIGR02951">
    <property type="entry name" value="DMSO_dmsB"/>
    <property type="match status" value="1"/>
</dbReference>
<dbReference type="SUPFAM" id="SSF54862">
    <property type="entry name" value="4Fe-4S ferredoxins"/>
    <property type="match status" value="1"/>
</dbReference>
<evidence type="ECO:0000256" key="3">
    <source>
        <dbReference type="ARBA" id="ARBA00022448"/>
    </source>
</evidence>
<dbReference type="AlphaFoldDB" id="A0A1D8JDX8"/>
<evidence type="ECO:0000313" key="12">
    <source>
        <dbReference type="Proteomes" id="UP000185746"/>
    </source>
</evidence>
<evidence type="ECO:0000313" key="11">
    <source>
        <dbReference type="EMBL" id="AOV06927.1"/>
    </source>
</evidence>
<dbReference type="Proteomes" id="UP000185746">
    <property type="component" value="Chromosome"/>
</dbReference>
<comment type="function">
    <text evidence="2">Electron transfer subunit of the terminal reductase during anaerobic growth on various sulfoxide and N-oxide compounds.</text>
</comment>
<protein>
    <submittedName>
        <fullName evidence="11">Dimethylsulfoxide reductase, chain B</fullName>
    </submittedName>
</protein>
<evidence type="ECO:0000256" key="4">
    <source>
        <dbReference type="ARBA" id="ARBA00022485"/>
    </source>
</evidence>
<dbReference type="RefSeq" id="WP_075527051.1">
    <property type="nucleotide sequence ID" value="NZ_CP017560.1"/>
</dbReference>
<evidence type="ECO:0000256" key="5">
    <source>
        <dbReference type="ARBA" id="ARBA00022723"/>
    </source>
</evidence>
<dbReference type="InterPro" id="IPR014297">
    <property type="entry name" value="DMSO_DmsB"/>
</dbReference>
<gene>
    <name evidence="11" type="ORF">BI350_04655</name>
</gene>